<comment type="caution">
    <text evidence="1">The sequence shown here is derived from an EMBL/GenBank/DDBJ whole genome shotgun (WGS) entry which is preliminary data.</text>
</comment>
<protein>
    <submittedName>
        <fullName evidence="1">Uncharacterized protein</fullName>
    </submittedName>
</protein>
<dbReference type="AlphaFoldDB" id="J9GN32"/>
<organism evidence="1">
    <name type="scientific">gut metagenome</name>
    <dbReference type="NCBI Taxonomy" id="749906"/>
    <lineage>
        <taxon>unclassified sequences</taxon>
        <taxon>metagenomes</taxon>
        <taxon>organismal metagenomes</taxon>
    </lineage>
</organism>
<name>J9GN32_9ZZZZ</name>
<reference evidence="1" key="1">
    <citation type="journal article" date="2012" name="PLoS ONE">
        <title>Gene sets for utilization of primary and secondary nutrition supplies in the distal gut of endangered iberian lynx.</title>
        <authorList>
            <person name="Alcaide M."/>
            <person name="Messina E."/>
            <person name="Richter M."/>
            <person name="Bargiela R."/>
            <person name="Peplies J."/>
            <person name="Huws S.A."/>
            <person name="Newbold C.J."/>
            <person name="Golyshin P.N."/>
            <person name="Simon M.A."/>
            <person name="Lopez G."/>
            <person name="Yakimov M.M."/>
            <person name="Ferrer M."/>
        </authorList>
    </citation>
    <scope>NUCLEOTIDE SEQUENCE</scope>
</reference>
<accession>J9GN32</accession>
<gene>
    <name evidence="1" type="ORF">EVA_08202</name>
</gene>
<evidence type="ECO:0000313" key="1">
    <source>
        <dbReference type="EMBL" id="EJX03693.1"/>
    </source>
</evidence>
<sequence length="37" mass="4300">MWYRLSPSNSLKKIQSPFLALNVRSFACIIVQKIVTF</sequence>
<dbReference type="EMBL" id="AMCI01002076">
    <property type="protein sequence ID" value="EJX03693.1"/>
    <property type="molecule type" value="Genomic_DNA"/>
</dbReference>
<proteinExistence type="predicted"/>